<dbReference type="PANTHER" id="PTHR30595:SF6">
    <property type="entry name" value="SCHLAFEN ALBA-2 DOMAIN-CONTAINING PROTEIN"/>
    <property type="match status" value="1"/>
</dbReference>
<evidence type="ECO:0000259" key="1">
    <source>
        <dbReference type="Pfam" id="PF04326"/>
    </source>
</evidence>
<dbReference type="Gene3D" id="3.30.950.30">
    <property type="entry name" value="Schlafen, AAA domain"/>
    <property type="match status" value="1"/>
</dbReference>
<dbReference type="EMBL" id="PDYG01000037">
    <property type="protein sequence ID" value="PHU37626.1"/>
    <property type="molecule type" value="Genomic_DNA"/>
</dbReference>
<dbReference type="Pfam" id="PF13749">
    <property type="entry name" value="HATPase_c_4"/>
    <property type="match status" value="1"/>
</dbReference>
<keyword evidence="3" id="KW-1185">Reference proteome</keyword>
<sequence length="524" mass="60363">MDYRQIKKQANEILKIKTAECSYIEYKASEQQLDKILKTICAYGNNYYNNDIQYIFIGVEEENNEEQKAIPVLPIKGIAEGRLEKCKNTINALRSFLYPNVTFEVVSNDLDGISYLLIIVKRQTGGPFMVAEKAEKDKKINLKPGRYVRIEADTRLARVDEEYDLLRKFSNFHYSSIVSPGASIDDLSADLLREYFSKTSSRQISDGMEKKELAKALDLLDKNDPADRRVKNYAVLMFSDHPEDRIPYAYTELIIDMFGTKRKMESKVFKGAVWKQYYAALEYINNNFLNELVIRDDGNSDNRKIENFAFIALEELLANAIVHNNYENGKPIQIYVSEKQINIVNYNKPLPPIRISDLNERTFFNERDTENPEIRDMFKALGIIESFGTGIGEAKRSMRKNGSPDLFYKTFDVNDNVTSVVIPVNEEYYEIKNGSKPKKKVWIETETKDFKQKILDSGYTNKIKQNVLKLYEEIGTEVFGNSRVVEILGCSEVTATSYLKRMKDELKIIVPVEGMGKGKYKFSV</sequence>
<dbReference type="PANTHER" id="PTHR30595">
    <property type="entry name" value="GLPR-RELATED TRANSCRIPTIONAL REPRESSOR"/>
    <property type="match status" value="1"/>
</dbReference>
<protein>
    <submittedName>
        <fullName evidence="2">AAA family ATPase</fullName>
    </submittedName>
</protein>
<dbReference type="Pfam" id="PF04326">
    <property type="entry name" value="SLFN_AlbA_2"/>
    <property type="match status" value="1"/>
</dbReference>
<reference evidence="2 3" key="1">
    <citation type="submission" date="2017-10" db="EMBL/GenBank/DDBJ databases">
        <title>Resolving the taxonomy of Roseburia spp., Eubacterium rectale and Agathobacter spp. through phylogenomic analysis.</title>
        <authorList>
            <person name="Sheridan P.O."/>
            <person name="Walker A.W."/>
            <person name="Duncan S.H."/>
            <person name="Scott K.P."/>
            <person name="Toole P.W.O."/>
            <person name="Luis P."/>
            <person name="Flint H.J."/>
        </authorList>
    </citation>
    <scope>NUCLEOTIDE SEQUENCE [LARGE SCALE GENOMIC DNA]</scope>
    <source>
        <strain evidence="2 3">JK623</strain>
    </source>
</reference>
<dbReference type="AlphaFoldDB" id="A0A2G3E2W7"/>
<dbReference type="InterPro" id="IPR007421">
    <property type="entry name" value="Schlafen_AlbA_2_dom"/>
</dbReference>
<evidence type="ECO:0000313" key="2">
    <source>
        <dbReference type="EMBL" id="PHU37626.1"/>
    </source>
</evidence>
<gene>
    <name evidence="2" type="ORF">CSX02_06840</name>
</gene>
<name>A0A2G3E2W7_9FIRM</name>
<dbReference type="Proteomes" id="UP000224563">
    <property type="component" value="Unassembled WGS sequence"/>
</dbReference>
<dbReference type="RefSeq" id="WP_099386119.1">
    <property type="nucleotide sequence ID" value="NZ_JANSWH010000014.1"/>
</dbReference>
<organism evidence="2 3">
    <name type="scientific">Agathobacter ruminis</name>
    <dbReference type="NCBI Taxonomy" id="1712665"/>
    <lineage>
        <taxon>Bacteria</taxon>
        <taxon>Bacillati</taxon>
        <taxon>Bacillota</taxon>
        <taxon>Clostridia</taxon>
        <taxon>Lachnospirales</taxon>
        <taxon>Lachnospiraceae</taxon>
        <taxon>Agathobacter</taxon>
    </lineage>
</organism>
<dbReference type="InterPro" id="IPR038461">
    <property type="entry name" value="Schlafen_AlbA_2_dom_sf"/>
</dbReference>
<reference evidence="2 3" key="2">
    <citation type="submission" date="2017-10" db="EMBL/GenBank/DDBJ databases">
        <authorList>
            <person name="Banno H."/>
            <person name="Chua N.-H."/>
        </authorList>
    </citation>
    <scope>NUCLEOTIDE SEQUENCE [LARGE SCALE GENOMIC DNA]</scope>
    <source>
        <strain evidence="2 3">JK623</strain>
    </source>
</reference>
<evidence type="ECO:0000313" key="3">
    <source>
        <dbReference type="Proteomes" id="UP000224563"/>
    </source>
</evidence>
<comment type="caution">
    <text evidence="2">The sequence shown here is derived from an EMBL/GenBank/DDBJ whole genome shotgun (WGS) entry which is preliminary data.</text>
</comment>
<accession>A0A2G3E2W7</accession>
<dbReference type="Gene3D" id="3.30.565.60">
    <property type="match status" value="1"/>
</dbReference>
<feature type="domain" description="Schlafen AlbA-2" evidence="1">
    <location>
        <begin position="20"/>
        <end position="155"/>
    </location>
</feature>
<dbReference type="InterPro" id="IPR038475">
    <property type="entry name" value="RecG_C_sf"/>
</dbReference>
<proteinExistence type="predicted"/>